<dbReference type="PANTHER" id="PTHR11409:SF39">
    <property type="entry name" value="ADENOSINE DEAMINASE 2"/>
    <property type="match status" value="1"/>
</dbReference>
<name>A0A6A4WM81_AMPAM</name>
<evidence type="ECO:0000256" key="2">
    <source>
        <dbReference type="ARBA" id="ARBA00022723"/>
    </source>
</evidence>
<proteinExistence type="predicted"/>
<accession>A0A6A4WM81</accession>
<dbReference type="Pfam" id="PF08451">
    <property type="entry name" value="A_deaminase_N"/>
    <property type="match status" value="1"/>
</dbReference>
<dbReference type="Pfam" id="PF00962">
    <property type="entry name" value="A_deaminase"/>
    <property type="match status" value="1"/>
</dbReference>
<dbReference type="GO" id="GO:0004000">
    <property type="term" value="F:adenosine deaminase activity"/>
    <property type="evidence" value="ECO:0007669"/>
    <property type="project" value="TreeGrafter"/>
</dbReference>
<evidence type="ECO:0000256" key="1">
    <source>
        <dbReference type="ARBA" id="ARBA00001947"/>
    </source>
</evidence>
<dbReference type="InterPro" id="IPR032466">
    <property type="entry name" value="Metal_Hydrolase"/>
</dbReference>
<dbReference type="EMBL" id="VIIS01000798">
    <property type="protein sequence ID" value="KAF0304894.1"/>
    <property type="molecule type" value="Genomic_DNA"/>
</dbReference>
<feature type="chain" id="PRO_5025451564" evidence="4">
    <location>
        <begin position="20"/>
        <end position="434"/>
    </location>
</feature>
<dbReference type="Gene3D" id="3.20.20.140">
    <property type="entry name" value="Metal-dependent hydrolases"/>
    <property type="match status" value="1"/>
</dbReference>
<evidence type="ECO:0000259" key="6">
    <source>
        <dbReference type="Pfam" id="PF08451"/>
    </source>
</evidence>
<keyword evidence="4" id="KW-0732">Signal</keyword>
<comment type="cofactor">
    <cofactor evidence="1">
        <name>Zn(2+)</name>
        <dbReference type="ChEBI" id="CHEBI:29105"/>
    </cofactor>
</comment>
<dbReference type="SUPFAM" id="SSF51556">
    <property type="entry name" value="Metallo-dependent hydrolases"/>
    <property type="match status" value="1"/>
</dbReference>
<comment type="caution">
    <text evidence="7">The sequence shown here is derived from an EMBL/GenBank/DDBJ whole genome shotgun (WGS) entry which is preliminary data.</text>
</comment>
<dbReference type="AlphaFoldDB" id="A0A6A4WM81"/>
<dbReference type="InterPro" id="IPR001365">
    <property type="entry name" value="A_deaminase_dom"/>
</dbReference>
<dbReference type="InterPro" id="IPR006330">
    <property type="entry name" value="Ado/ade_deaminase"/>
</dbReference>
<dbReference type="GO" id="GO:0006154">
    <property type="term" value="P:adenosine catabolic process"/>
    <property type="evidence" value="ECO:0007669"/>
    <property type="project" value="TreeGrafter"/>
</dbReference>
<feature type="domain" description="Adenosine/AMP deaminase N-terminal" evidence="6">
    <location>
        <begin position="39"/>
        <end position="123"/>
    </location>
</feature>
<dbReference type="Proteomes" id="UP000440578">
    <property type="component" value="Unassembled WGS sequence"/>
</dbReference>
<evidence type="ECO:0000256" key="3">
    <source>
        <dbReference type="ARBA" id="ARBA00022801"/>
    </source>
</evidence>
<organism evidence="7 8">
    <name type="scientific">Amphibalanus amphitrite</name>
    <name type="common">Striped barnacle</name>
    <name type="synonym">Balanus amphitrite</name>
    <dbReference type="NCBI Taxonomy" id="1232801"/>
    <lineage>
        <taxon>Eukaryota</taxon>
        <taxon>Metazoa</taxon>
        <taxon>Ecdysozoa</taxon>
        <taxon>Arthropoda</taxon>
        <taxon>Crustacea</taxon>
        <taxon>Multicrustacea</taxon>
        <taxon>Cirripedia</taxon>
        <taxon>Thoracica</taxon>
        <taxon>Thoracicalcarea</taxon>
        <taxon>Balanomorpha</taxon>
        <taxon>Balanoidea</taxon>
        <taxon>Balanidae</taxon>
        <taxon>Amphibalaninae</taxon>
        <taxon>Amphibalanus</taxon>
    </lineage>
</organism>
<evidence type="ECO:0000313" key="7">
    <source>
        <dbReference type="EMBL" id="KAF0304894.1"/>
    </source>
</evidence>
<dbReference type="GO" id="GO:0046872">
    <property type="term" value="F:metal ion binding"/>
    <property type="evidence" value="ECO:0007669"/>
    <property type="project" value="UniProtKB-KW"/>
</dbReference>
<dbReference type="InterPro" id="IPR013659">
    <property type="entry name" value="A_deaminase_N"/>
</dbReference>
<keyword evidence="8" id="KW-1185">Reference proteome</keyword>
<gene>
    <name evidence="7" type="primary">ADA2_1</name>
    <name evidence="7" type="ORF">FJT64_023376</name>
</gene>
<evidence type="ECO:0000256" key="4">
    <source>
        <dbReference type="SAM" id="SignalP"/>
    </source>
</evidence>
<evidence type="ECO:0000313" key="8">
    <source>
        <dbReference type="Proteomes" id="UP000440578"/>
    </source>
</evidence>
<dbReference type="GO" id="GO:0005615">
    <property type="term" value="C:extracellular space"/>
    <property type="evidence" value="ECO:0007669"/>
    <property type="project" value="InterPro"/>
</dbReference>
<evidence type="ECO:0000259" key="5">
    <source>
        <dbReference type="Pfam" id="PF00962"/>
    </source>
</evidence>
<feature type="signal peptide" evidence="4">
    <location>
        <begin position="1"/>
        <end position="19"/>
    </location>
</feature>
<keyword evidence="2" id="KW-0479">Metal-binding</keyword>
<dbReference type="GO" id="GO:0046103">
    <property type="term" value="P:inosine biosynthetic process"/>
    <property type="evidence" value="ECO:0007669"/>
    <property type="project" value="TreeGrafter"/>
</dbReference>
<protein>
    <submittedName>
        <fullName evidence="7">Adenosine deaminase 2</fullName>
    </submittedName>
</protein>
<sequence length="434" mass="49211">MRWWLSLGCLWSCFLLLLALISYHFYQSCDSPQTAQLWSTPANSHTQARDNLSDYWSSRSKLLTADQLLETGGTVVLHGAEQQVNDLLTVFKREEYKETPFEAGRHFMNAREDIEKSNVFELIRMMPKGSMLHIHDISMLSVEKLVSNVTYMDHLYLCNSTQSVGEPDVRLQFFATPDTTCDWLLLSDVRASLGAGPVDQWLIGQLSMIVERPDDVYEDLHSSWVAFDGVISRVRGMIHYEPAWRRVISLALQEMADDNIQYAEIRSSLPQLSDLSGNLYPASHTIDIYRAALLEAASGDQGNRFWGGRVILAMSRHVSPEQVSADVDRVLQLRSDQPDLVAGFDLVAEEDCGAPLKEFVPQLLRLAENGVQTFYHAGETCEHGLGIGKGWYLEKELLRLLLRWTGLQRMWVERRGFRQAGTAFEHLPSILSVT</sequence>
<feature type="domain" description="Adenosine deaminase" evidence="5">
    <location>
        <begin position="222"/>
        <end position="381"/>
    </location>
</feature>
<reference evidence="7 8" key="1">
    <citation type="submission" date="2019-07" db="EMBL/GenBank/DDBJ databases">
        <title>Draft genome assembly of a fouling barnacle, Amphibalanus amphitrite (Darwin, 1854): The first reference genome for Thecostraca.</title>
        <authorList>
            <person name="Kim W."/>
        </authorList>
    </citation>
    <scope>NUCLEOTIDE SEQUENCE [LARGE SCALE GENOMIC DNA]</scope>
    <source>
        <strain evidence="7">SNU_AA5</strain>
        <tissue evidence="7">Soma without cirri and trophi</tissue>
    </source>
</reference>
<dbReference type="OrthoDB" id="7202371at2759"/>
<dbReference type="PANTHER" id="PTHR11409">
    <property type="entry name" value="ADENOSINE DEAMINASE"/>
    <property type="match status" value="1"/>
</dbReference>
<keyword evidence="3" id="KW-0378">Hydrolase</keyword>